<protein>
    <submittedName>
        <fullName evidence="2">Uncharacterized protein</fullName>
    </submittedName>
</protein>
<proteinExistence type="predicted"/>
<evidence type="ECO:0000256" key="1">
    <source>
        <dbReference type="SAM" id="Phobius"/>
    </source>
</evidence>
<evidence type="ECO:0000313" key="2">
    <source>
        <dbReference type="EMBL" id="JAD73928.1"/>
    </source>
</evidence>
<dbReference type="AlphaFoldDB" id="A0A0A9CHI8"/>
<keyword evidence="1" id="KW-0812">Transmembrane</keyword>
<name>A0A0A9CHI8_ARUDO</name>
<dbReference type="EMBL" id="GBRH01223967">
    <property type="protein sequence ID" value="JAD73928.1"/>
    <property type="molecule type" value="Transcribed_RNA"/>
</dbReference>
<keyword evidence="1" id="KW-0472">Membrane</keyword>
<reference evidence="2" key="2">
    <citation type="journal article" date="2015" name="Data Brief">
        <title>Shoot transcriptome of the giant reed, Arundo donax.</title>
        <authorList>
            <person name="Barrero R.A."/>
            <person name="Guerrero F.D."/>
            <person name="Moolhuijzen P."/>
            <person name="Goolsby J.A."/>
            <person name="Tidwell J."/>
            <person name="Bellgard S.E."/>
            <person name="Bellgard M.I."/>
        </authorList>
    </citation>
    <scope>NUCLEOTIDE SEQUENCE</scope>
    <source>
        <tissue evidence="2">Shoot tissue taken approximately 20 cm above the soil surface</tissue>
    </source>
</reference>
<organism evidence="2">
    <name type="scientific">Arundo donax</name>
    <name type="common">Giant reed</name>
    <name type="synonym">Donax arundinaceus</name>
    <dbReference type="NCBI Taxonomy" id="35708"/>
    <lineage>
        <taxon>Eukaryota</taxon>
        <taxon>Viridiplantae</taxon>
        <taxon>Streptophyta</taxon>
        <taxon>Embryophyta</taxon>
        <taxon>Tracheophyta</taxon>
        <taxon>Spermatophyta</taxon>
        <taxon>Magnoliopsida</taxon>
        <taxon>Liliopsida</taxon>
        <taxon>Poales</taxon>
        <taxon>Poaceae</taxon>
        <taxon>PACMAD clade</taxon>
        <taxon>Arundinoideae</taxon>
        <taxon>Arundineae</taxon>
        <taxon>Arundo</taxon>
    </lineage>
</organism>
<reference evidence="2" key="1">
    <citation type="submission" date="2014-09" db="EMBL/GenBank/DDBJ databases">
        <authorList>
            <person name="Magalhaes I.L.F."/>
            <person name="Oliveira U."/>
            <person name="Santos F.R."/>
            <person name="Vidigal T.H.D.A."/>
            <person name="Brescovit A.D."/>
            <person name="Santos A.J."/>
        </authorList>
    </citation>
    <scope>NUCLEOTIDE SEQUENCE</scope>
    <source>
        <tissue evidence="2">Shoot tissue taken approximately 20 cm above the soil surface</tissue>
    </source>
</reference>
<accession>A0A0A9CHI8</accession>
<sequence>MLCFLRKCSLACLALAPSNLESIANVLLCALASFLLLNCVWFP</sequence>
<feature type="transmembrane region" description="Helical" evidence="1">
    <location>
        <begin position="23"/>
        <end position="42"/>
    </location>
</feature>
<keyword evidence="1" id="KW-1133">Transmembrane helix</keyword>